<dbReference type="Gene3D" id="3.10.450.50">
    <property type="match status" value="1"/>
</dbReference>
<feature type="domain" description="SnoaL-like" evidence="1">
    <location>
        <begin position="17"/>
        <end position="135"/>
    </location>
</feature>
<name>A0A7W6BNP5_9SPHN</name>
<dbReference type="RefSeq" id="WP_188071478.1">
    <property type="nucleotide sequence ID" value="NZ_BSPS01000001.1"/>
</dbReference>
<evidence type="ECO:0000313" key="3">
    <source>
        <dbReference type="Proteomes" id="UP000571950"/>
    </source>
</evidence>
<keyword evidence="2" id="KW-0413">Isomerase</keyword>
<reference evidence="2 3" key="1">
    <citation type="submission" date="2020-08" db="EMBL/GenBank/DDBJ databases">
        <title>Genomic Encyclopedia of Type Strains, Phase IV (KMG-IV): sequencing the most valuable type-strain genomes for metagenomic binning, comparative biology and taxonomic classification.</title>
        <authorList>
            <person name="Goeker M."/>
        </authorList>
    </citation>
    <scope>NUCLEOTIDE SEQUENCE [LARGE SCALE GENOMIC DNA]</scope>
    <source>
        <strain evidence="2 3">DSM 26189</strain>
    </source>
</reference>
<dbReference type="GO" id="GO:0016853">
    <property type="term" value="F:isomerase activity"/>
    <property type="evidence" value="ECO:0007669"/>
    <property type="project" value="UniProtKB-KW"/>
</dbReference>
<dbReference type="EMBL" id="JACIDT010000004">
    <property type="protein sequence ID" value="MBB3925943.1"/>
    <property type="molecule type" value="Genomic_DNA"/>
</dbReference>
<comment type="caution">
    <text evidence="2">The sequence shown here is derived from an EMBL/GenBank/DDBJ whole genome shotgun (WGS) entry which is preliminary data.</text>
</comment>
<dbReference type="Pfam" id="PF13577">
    <property type="entry name" value="SnoaL_4"/>
    <property type="match status" value="1"/>
</dbReference>
<sequence>MTDTDLTPDLVAFLREQKDRADIQACLLRYTRGVDRHDRDLMLSAYWPDAFDEHGVAEGVAADFVDWAIGWHGEFQTKHQHIIANSTIELGGDTAHGETYYIFWGENREGPPTLAFGRYVDRFERRNGEWRIAHRVCVNELSGQFVAPELPEEWKALMFKSGPNRRDKEDISYVRPLTRARDNA</sequence>
<keyword evidence="3" id="KW-1185">Reference proteome</keyword>
<gene>
    <name evidence="2" type="ORF">GGR43_001658</name>
</gene>
<dbReference type="InterPro" id="IPR032710">
    <property type="entry name" value="NTF2-like_dom_sf"/>
</dbReference>
<dbReference type="Proteomes" id="UP000571950">
    <property type="component" value="Unassembled WGS sequence"/>
</dbReference>
<dbReference type="InterPro" id="IPR037401">
    <property type="entry name" value="SnoaL-like"/>
</dbReference>
<dbReference type="CDD" id="cd00531">
    <property type="entry name" value="NTF2_like"/>
    <property type="match status" value="1"/>
</dbReference>
<dbReference type="SUPFAM" id="SSF54427">
    <property type="entry name" value="NTF2-like"/>
    <property type="match status" value="1"/>
</dbReference>
<dbReference type="AlphaFoldDB" id="A0A7W6BNP5"/>
<accession>A0A7W6BNP5</accession>
<protein>
    <submittedName>
        <fullName evidence="2">Ketosteroid isomerase-like protein</fullName>
    </submittedName>
</protein>
<proteinExistence type="predicted"/>
<organism evidence="2 3">
    <name type="scientific">Sphingobium jiangsuense</name>
    <dbReference type="NCBI Taxonomy" id="870476"/>
    <lineage>
        <taxon>Bacteria</taxon>
        <taxon>Pseudomonadati</taxon>
        <taxon>Pseudomonadota</taxon>
        <taxon>Alphaproteobacteria</taxon>
        <taxon>Sphingomonadales</taxon>
        <taxon>Sphingomonadaceae</taxon>
        <taxon>Sphingobium</taxon>
    </lineage>
</organism>
<evidence type="ECO:0000313" key="2">
    <source>
        <dbReference type="EMBL" id="MBB3925943.1"/>
    </source>
</evidence>
<evidence type="ECO:0000259" key="1">
    <source>
        <dbReference type="Pfam" id="PF13577"/>
    </source>
</evidence>